<sequence>MTNRIEENHTEAEISRYLPDAAPLPMPEQVIERAGFVSRIVSALVPPLQSIPGLRSLRS</sequence>
<proteinExistence type="predicted"/>
<evidence type="ECO:0000313" key="2">
    <source>
        <dbReference type="Proteomes" id="UP000295097"/>
    </source>
</evidence>
<evidence type="ECO:0000313" key="1">
    <source>
        <dbReference type="EMBL" id="TCT35277.1"/>
    </source>
</evidence>
<protein>
    <submittedName>
        <fullName evidence="1">Uncharacterized protein</fullName>
    </submittedName>
</protein>
<dbReference type="RefSeq" id="WP_132313141.1">
    <property type="nucleotide sequence ID" value="NZ_SMAR01000027.1"/>
</dbReference>
<dbReference type="Proteomes" id="UP000295097">
    <property type="component" value="Unassembled WGS sequence"/>
</dbReference>
<comment type="caution">
    <text evidence="1">The sequence shown here is derived from an EMBL/GenBank/DDBJ whole genome shotgun (WGS) entry which is preliminary data.</text>
</comment>
<dbReference type="OrthoDB" id="7917138at2"/>
<reference evidence="1 2" key="1">
    <citation type="submission" date="2019-03" db="EMBL/GenBank/DDBJ databases">
        <title>Freshwater and sediment microbial communities from various areas in North America, analyzing microbe dynamics in response to fracking.</title>
        <authorList>
            <person name="Lamendella R."/>
        </authorList>
    </citation>
    <scope>NUCLEOTIDE SEQUENCE [LARGE SCALE GENOMIC DNA]</scope>
    <source>
        <strain evidence="1 2">175.2</strain>
    </source>
</reference>
<gene>
    <name evidence="1" type="ORF">EDC90_102715</name>
</gene>
<name>A0A4R3NM24_9HYPH</name>
<accession>A0A4R3NM24</accession>
<dbReference type="EMBL" id="SMAR01000027">
    <property type="protein sequence ID" value="TCT35277.1"/>
    <property type="molecule type" value="Genomic_DNA"/>
</dbReference>
<organism evidence="1 2">
    <name type="scientific">Martelella mediterranea</name>
    <dbReference type="NCBI Taxonomy" id="293089"/>
    <lineage>
        <taxon>Bacteria</taxon>
        <taxon>Pseudomonadati</taxon>
        <taxon>Pseudomonadota</taxon>
        <taxon>Alphaproteobacteria</taxon>
        <taxon>Hyphomicrobiales</taxon>
        <taxon>Aurantimonadaceae</taxon>
        <taxon>Martelella</taxon>
    </lineage>
</organism>
<keyword evidence="2" id="KW-1185">Reference proteome</keyword>
<dbReference type="AlphaFoldDB" id="A0A4R3NM24"/>